<dbReference type="OrthoDB" id="10641965at2759"/>
<feature type="signal peptide" evidence="2">
    <location>
        <begin position="1"/>
        <end position="16"/>
    </location>
</feature>
<evidence type="ECO:0000256" key="1">
    <source>
        <dbReference type="SAM" id="MobiDB-lite"/>
    </source>
</evidence>
<reference evidence="4" key="2">
    <citation type="submission" date="2018-11" db="EMBL/GenBank/DDBJ databases">
        <authorList>
            <consortium name="Pathogen Informatics"/>
        </authorList>
    </citation>
    <scope>NUCLEOTIDE SEQUENCE [LARGE SCALE GENOMIC DNA]</scope>
</reference>
<feature type="compositionally biased region" description="Basic and acidic residues" evidence="1">
    <location>
        <begin position="109"/>
        <end position="118"/>
    </location>
</feature>
<evidence type="ECO:0000256" key="2">
    <source>
        <dbReference type="SAM" id="SignalP"/>
    </source>
</evidence>
<evidence type="ECO:0000313" key="3">
    <source>
        <dbReference type="EMBL" id="KHN77919.1"/>
    </source>
</evidence>
<accession>A0A0B2V8S8</accession>
<keyword evidence="5" id="KW-1185">Reference proteome</keyword>
<proteinExistence type="predicted"/>
<keyword evidence="2" id="KW-0732">Signal</keyword>
<reference evidence="3" key="1">
    <citation type="submission" date="2014-11" db="EMBL/GenBank/DDBJ databases">
        <title>Genetic blueprint of the zoonotic pathogen Toxocara canis.</title>
        <authorList>
            <person name="Zhu X.-Q."/>
            <person name="Korhonen P.K."/>
            <person name="Cai H."/>
            <person name="Young N.D."/>
            <person name="Nejsum P."/>
            <person name="von Samson-Himmelstjerna G."/>
            <person name="Boag P.R."/>
            <person name="Tan P."/>
            <person name="Li Q."/>
            <person name="Min J."/>
            <person name="Yang Y."/>
            <person name="Wang X."/>
            <person name="Fang X."/>
            <person name="Hall R.S."/>
            <person name="Hofmann A."/>
            <person name="Sternberg P.W."/>
            <person name="Jex A.R."/>
            <person name="Gasser R.B."/>
        </authorList>
    </citation>
    <scope>NUCLEOTIDE SEQUENCE [LARGE SCALE GENOMIC DNA]</scope>
    <source>
        <strain evidence="3">PN_DK_2014</strain>
    </source>
</reference>
<evidence type="ECO:0000313" key="4">
    <source>
        <dbReference type="EMBL" id="VDM42968.1"/>
    </source>
</evidence>
<protein>
    <submittedName>
        <fullName evidence="3">Uncharacterized protein</fullName>
    </submittedName>
</protein>
<feature type="chain" id="PRO_5010412485" evidence="2">
    <location>
        <begin position="17"/>
        <end position="195"/>
    </location>
</feature>
<feature type="compositionally biased region" description="Acidic residues" evidence="1">
    <location>
        <begin position="136"/>
        <end position="146"/>
    </location>
</feature>
<organism evidence="3 5">
    <name type="scientific">Toxocara canis</name>
    <name type="common">Canine roundworm</name>
    <dbReference type="NCBI Taxonomy" id="6265"/>
    <lineage>
        <taxon>Eukaryota</taxon>
        <taxon>Metazoa</taxon>
        <taxon>Ecdysozoa</taxon>
        <taxon>Nematoda</taxon>
        <taxon>Chromadorea</taxon>
        <taxon>Rhabditida</taxon>
        <taxon>Spirurina</taxon>
        <taxon>Ascaridomorpha</taxon>
        <taxon>Ascaridoidea</taxon>
        <taxon>Toxocaridae</taxon>
        <taxon>Toxocara</taxon>
    </lineage>
</organism>
<dbReference type="AlphaFoldDB" id="A0A0B2V8S8"/>
<name>A0A0B2V8S8_TOXCA</name>
<dbReference type="EMBL" id="JPKZ01002211">
    <property type="protein sequence ID" value="KHN77919.1"/>
    <property type="molecule type" value="Genomic_DNA"/>
</dbReference>
<evidence type="ECO:0000313" key="5">
    <source>
        <dbReference type="Proteomes" id="UP000031036"/>
    </source>
</evidence>
<gene>
    <name evidence="3" type="ORF">Tcan_18366</name>
    <name evidence="4" type="ORF">TCNE_LOCUS11647</name>
</gene>
<dbReference type="Proteomes" id="UP000031036">
    <property type="component" value="Unassembled WGS sequence"/>
</dbReference>
<feature type="region of interest" description="Disordered" evidence="1">
    <location>
        <begin position="109"/>
        <end position="173"/>
    </location>
</feature>
<dbReference type="EMBL" id="UYWY01020937">
    <property type="protein sequence ID" value="VDM42968.1"/>
    <property type="molecule type" value="Genomic_DNA"/>
</dbReference>
<sequence length="195" mass="22041">MWYMVILFALVPIGNSRYIDDERHKGSYFYEARPIDTFADGVQSLSRASELPKLPLMTVKDVEENGEDSDEILAQEMIINLEKPLFDESGTIITYPDKQLLDINDKEGQRLQEPEISQKSKGTIPRPWSDCIPRDEQDEVTSESAEETAAKEAADELLSPVDDGIDSSKHSRNFTGSEIVEEPFILVTVRPLCPY</sequence>